<comment type="function">
    <text evidence="8">Catalyzes the hydroxylation of 2-nonaprenyl-3-methyl-6-methoxy-1,4-benzoquinol during ubiquinone biosynthesis.</text>
</comment>
<dbReference type="RefSeq" id="WP_323732940.1">
    <property type="nucleotide sequence ID" value="NZ_CP110820.1"/>
</dbReference>
<accession>A0ABZ0UMI0</accession>
<dbReference type="Pfam" id="PF03232">
    <property type="entry name" value="COQ7"/>
    <property type="match status" value="1"/>
</dbReference>
<comment type="catalytic activity">
    <reaction evidence="8">
        <text>a 5-methoxy-2-methyl-3-(all-trans-polyprenyl)benzene-1,4-diol + AH2 + O2 = a 3-demethylubiquinol + A + H2O</text>
        <dbReference type="Rhea" id="RHEA:50908"/>
        <dbReference type="Rhea" id="RHEA-COMP:10859"/>
        <dbReference type="Rhea" id="RHEA-COMP:10914"/>
        <dbReference type="ChEBI" id="CHEBI:13193"/>
        <dbReference type="ChEBI" id="CHEBI:15377"/>
        <dbReference type="ChEBI" id="CHEBI:15379"/>
        <dbReference type="ChEBI" id="CHEBI:17499"/>
        <dbReference type="ChEBI" id="CHEBI:84167"/>
        <dbReference type="ChEBI" id="CHEBI:84422"/>
        <dbReference type="EC" id="1.14.99.60"/>
    </reaction>
</comment>
<evidence type="ECO:0000256" key="1">
    <source>
        <dbReference type="ARBA" id="ARBA00004749"/>
    </source>
</evidence>
<organism evidence="9 10">
    <name type="scientific">Candidatus Bandiella euplotis</name>
    <dbReference type="NCBI Taxonomy" id="1664265"/>
    <lineage>
        <taxon>Bacteria</taxon>
        <taxon>Pseudomonadati</taxon>
        <taxon>Pseudomonadota</taxon>
        <taxon>Alphaproteobacteria</taxon>
        <taxon>Rickettsiales</taxon>
        <taxon>Candidatus Midichloriaceae</taxon>
        <taxon>Candidatus Bandiella</taxon>
    </lineage>
</organism>
<dbReference type="Proteomes" id="UP001327219">
    <property type="component" value="Chromosome"/>
</dbReference>
<feature type="binding site" evidence="8">
    <location>
        <position position="139"/>
    </location>
    <ligand>
        <name>Fe cation</name>
        <dbReference type="ChEBI" id="CHEBI:24875"/>
        <label>2</label>
    </ligand>
</feature>
<name>A0ABZ0UMI0_9RICK</name>
<comment type="subcellular location">
    <subcellularLocation>
        <location evidence="8">Cell membrane</location>
        <topology evidence="8">Peripheral membrane protein</topology>
    </subcellularLocation>
</comment>
<gene>
    <name evidence="8" type="primary">coq7</name>
    <name evidence="9" type="ORF">Bandiella_00071</name>
</gene>
<keyword evidence="8" id="KW-1003">Cell membrane</keyword>
<keyword evidence="4 8" id="KW-0560">Oxidoreductase</keyword>
<keyword evidence="10" id="KW-1185">Reference proteome</keyword>
<feature type="binding site" evidence="8">
    <location>
        <position position="102"/>
    </location>
    <ligand>
        <name>Fe cation</name>
        <dbReference type="ChEBI" id="CHEBI:24875"/>
        <label>2</label>
    </ligand>
</feature>
<comment type="cofactor">
    <cofactor evidence="8">
        <name>Fe cation</name>
        <dbReference type="ChEBI" id="CHEBI:24875"/>
    </cofactor>
    <text evidence="8">Binds 2 iron ions per subunit.</text>
</comment>
<evidence type="ECO:0000256" key="3">
    <source>
        <dbReference type="ARBA" id="ARBA00022723"/>
    </source>
</evidence>
<dbReference type="PANTHER" id="PTHR11237:SF4">
    <property type="entry name" value="5-DEMETHOXYUBIQUINONE HYDROXYLASE, MITOCHONDRIAL"/>
    <property type="match status" value="1"/>
</dbReference>
<evidence type="ECO:0000256" key="7">
    <source>
        <dbReference type="ARBA" id="ARBA00023136"/>
    </source>
</evidence>
<dbReference type="HAMAP" id="MF_01658">
    <property type="entry name" value="COQ7"/>
    <property type="match status" value="1"/>
</dbReference>
<feature type="binding site" evidence="8">
    <location>
        <position position="20"/>
    </location>
    <ligand>
        <name>Fe cation</name>
        <dbReference type="ChEBI" id="CHEBI:24875"/>
        <label>1</label>
    </ligand>
</feature>
<evidence type="ECO:0000313" key="9">
    <source>
        <dbReference type="EMBL" id="WPX95970.1"/>
    </source>
</evidence>
<feature type="binding site" evidence="8">
    <location>
        <position position="136"/>
    </location>
    <ligand>
        <name>Fe cation</name>
        <dbReference type="ChEBI" id="CHEBI:24875"/>
        <label>1</label>
    </ligand>
</feature>
<protein>
    <recommendedName>
        <fullName evidence="8">3-demethoxyubiquinol 3-hydroxylase</fullName>
        <shortName evidence="8">DMQ hydroxylase</shortName>
        <ecNumber evidence="8">1.14.99.60</ecNumber>
    </recommendedName>
    <alternativeName>
        <fullName evidence="8">2-nonaprenyl-3-methyl-6-methoxy-1,4-benzoquinol hydroxylase</fullName>
    </alternativeName>
</protein>
<reference evidence="9 10" key="1">
    <citation type="submission" date="2022-11" db="EMBL/GenBank/DDBJ databases">
        <title>Host association and intracellularity evolved multiple times independently in the Rickettsiales.</title>
        <authorList>
            <person name="Castelli M."/>
            <person name="Nardi T."/>
            <person name="Gammuto L."/>
            <person name="Bellinzona G."/>
            <person name="Sabaneyeva E."/>
            <person name="Potekhin A."/>
            <person name="Serra V."/>
            <person name="Petroni G."/>
            <person name="Sassera D."/>
        </authorList>
    </citation>
    <scope>NUCLEOTIDE SEQUENCE [LARGE SCALE GENOMIC DNA]</scope>
    <source>
        <strain evidence="9 10">NDG2</strain>
    </source>
</reference>
<evidence type="ECO:0000256" key="5">
    <source>
        <dbReference type="ARBA" id="ARBA00023004"/>
    </source>
</evidence>
<proteinExistence type="inferred from homology"/>
<keyword evidence="7 8" id="KW-0472">Membrane</keyword>
<keyword evidence="2 8" id="KW-0831">Ubiquinone biosynthesis</keyword>
<dbReference type="EC" id="1.14.99.60" evidence="8"/>
<dbReference type="InterPro" id="IPR011566">
    <property type="entry name" value="Ubq_synth_Coq7"/>
</dbReference>
<evidence type="ECO:0000256" key="2">
    <source>
        <dbReference type="ARBA" id="ARBA00022688"/>
    </source>
</evidence>
<dbReference type="CDD" id="cd01042">
    <property type="entry name" value="DMQH"/>
    <property type="match status" value="1"/>
</dbReference>
<dbReference type="SUPFAM" id="SSF47240">
    <property type="entry name" value="Ferritin-like"/>
    <property type="match status" value="1"/>
</dbReference>
<comment type="pathway">
    <text evidence="1 8">Cofactor biosynthesis; ubiquinone biosynthesis.</text>
</comment>
<feature type="binding site" evidence="8">
    <location>
        <position position="136"/>
    </location>
    <ligand>
        <name>Fe cation</name>
        <dbReference type="ChEBI" id="CHEBI:24875"/>
        <label>2</label>
    </ligand>
</feature>
<evidence type="ECO:0000256" key="4">
    <source>
        <dbReference type="ARBA" id="ARBA00023002"/>
    </source>
</evidence>
<dbReference type="PANTHER" id="PTHR11237">
    <property type="entry name" value="COENZYME Q10 BIOSYNTHESIS PROTEIN 7"/>
    <property type="match status" value="1"/>
</dbReference>
<dbReference type="EMBL" id="CP110820">
    <property type="protein sequence ID" value="WPX95970.1"/>
    <property type="molecule type" value="Genomic_DNA"/>
</dbReference>
<feature type="binding site" evidence="8">
    <location>
        <position position="53"/>
    </location>
    <ligand>
        <name>Fe cation</name>
        <dbReference type="ChEBI" id="CHEBI:24875"/>
        <label>1</label>
    </ligand>
</feature>
<dbReference type="InterPro" id="IPR009078">
    <property type="entry name" value="Ferritin-like_SF"/>
</dbReference>
<keyword evidence="3 8" id="KW-0479">Metal-binding</keyword>
<evidence type="ECO:0000256" key="8">
    <source>
        <dbReference type="HAMAP-Rule" id="MF_01658"/>
    </source>
</evidence>
<feature type="binding site" evidence="8">
    <location>
        <position position="50"/>
    </location>
    <ligand>
        <name>Fe cation</name>
        <dbReference type="ChEBI" id="CHEBI:24875"/>
        <label>1</label>
    </ligand>
</feature>
<sequence>MRKNKKTFIDEVIRVNHAGEFGAKRIYEGQIRFLKDTKHLELVKHMYKQELEHLDYFNREVVNRDVRPTALAPIWNGLGFALGAVTAIIGNKAAMACTVAVEEVIEEHYQEQIDKLACYPEEKELCSVIKKFQQEEVEHKNIGIENDALDAPAFAILTRCIKKASKCAIWLSKRF</sequence>
<feature type="binding site" evidence="8">
    <location>
        <position position="50"/>
    </location>
    <ligand>
        <name>Fe cation</name>
        <dbReference type="ChEBI" id="CHEBI:24875"/>
        <label>2</label>
    </ligand>
</feature>
<keyword evidence="5 8" id="KW-0408">Iron</keyword>
<comment type="similarity">
    <text evidence="8">Belongs to the COQ7 family.</text>
</comment>
<evidence type="ECO:0000256" key="6">
    <source>
        <dbReference type="ARBA" id="ARBA00023033"/>
    </source>
</evidence>
<evidence type="ECO:0000313" key="10">
    <source>
        <dbReference type="Proteomes" id="UP001327219"/>
    </source>
</evidence>
<keyword evidence="6 8" id="KW-0503">Monooxygenase</keyword>